<dbReference type="AlphaFoldDB" id="A0A2V5J4X6"/>
<protein>
    <recommendedName>
        <fullName evidence="4">Secreted protein</fullName>
    </recommendedName>
</protein>
<dbReference type="EMBL" id="KZ825490">
    <property type="protein sequence ID" value="PYI32657.1"/>
    <property type="molecule type" value="Genomic_DNA"/>
</dbReference>
<organism evidence="2 3">
    <name type="scientific">Aspergillus indologenus CBS 114.80</name>
    <dbReference type="NCBI Taxonomy" id="1450541"/>
    <lineage>
        <taxon>Eukaryota</taxon>
        <taxon>Fungi</taxon>
        <taxon>Dikarya</taxon>
        <taxon>Ascomycota</taxon>
        <taxon>Pezizomycotina</taxon>
        <taxon>Eurotiomycetes</taxon>
        <taxon>Eurotiomycetidae</taxon>
        <taxon>Eurotiales</taxon>
        <taxon>Aspergillaceae</taxon>
        <taxon>Aspergillus</taxon>
        <taxon>Aspergillus subgen. Circumdati</taxon>
    </lineage>
</organism>
<proteinExistence type="predicted"/>
<keyword evidence="1" id="KW-0732">Signal</keyword>
<evidence type="ECO:0000313" key="2">
    <source>
        <dbReference type="EMBL" id="PYI32657.1"/>
    </source>
</evidence>
<evidence type="ECO:0000256" key="1">
    <source>
        <dbReference type="SAM" id="SignalP"/>
    </source>
</evidence>
<evidence type="ECO:0008006" key="4">
    <source>
        <dbReference type="Google" id="ProtNLM"/>
    </source>
</evidence>
<gene>
    <name evidence="2" type="ORF">BP00DRAFT_145191</name>
</gene>
<sequence>MLALFFSLSLLVLVDGLLSDLTDTINRTILPCSPHQSHPSLFPPLTGHPRSYFLSSKPCQIDLWYSVLSTKICRPLCPITSFLGSTQATGLLFHDAIHHPVDAVPIAGSPECCRHSPLPSTYGSEWLPGT</sequence>
<dbReference type="Proteomes" id="UP000248817">
    <property type="component" value="Unassembled WGS sequence"/>
</dbReference>
<name>A0A2V5J4X6_9EURO</name>
<evidence type="ECO:0000313" key="3">
    <source>
        <dbReference type="Proteomes" id="UP000248817"/>
    </source>
</evidence>
<accession>A0A2V5J4X6</accession>
<feature type="signal peptide" evidence="1">
    <location>
        <begin position="1"/>
        <end position="16"/>
    </location>
</feature>
<reference evidence="2 3" key="1">
    <citation type="submission" date="2018-02" db="EMBL/GenBank/DDBJ databases">
        <title>The genomes of Aspergillus section Nigri reveals drivers in fungal speciation.</title>
        <authorList>
            <consortium name="DOE Joint Genome Institute"/>
            <person name="Vesth T.C."/>
            <person name="Nybo J."/>
            <person name="Theobald S."/>
            <person name="Brandl J."/>
            <person name="Frisvad J.C."/>
            <person name="Nielsen K.F."/>
            <person name="Lyhne E.K."/>
            <person name="Kogle M.E."/>
            <person name="Kuo A."/>
            <person name="Riley R."/>
            <person name="Clum A."/>
            <person name="Nolan M."/>
            <person name="Lipzen A."/>
            <person name="Salamov A."/>
            <person name="Henrissat B."/>
            <person name="Wiebenga A."/>
            <person name="De vries R.P."/>
            <person name="Grigoriev I.V."/>
            <person name="Mortensen U.H."/>
            <person name="Andersen M.R."/>
            <person name="Baker S.E."/>
        </authorList>
    </citation>
    <scope>NUCLEOTIDE SEQUENCE [LARGE SCALE GENOMIC DNA]</scope>
    <source>
        <strain evidence="2 3">CBS 114.80</strain>
    </source>
</reference>
<keyword evidence="3" id="KW-1185">Reference proteome</keyword>
<feature type="chain" id="PRO_5015902100" description="Secreted protein" evidence="1">
    <location>
        <begin position="17"/>
        <end position="130"/>
    </location>
</feature>